<dbReference type="InterPro" id="IPR049730">
    <property type="entry name" value="SNF2/RAD54-like_C"/>
</dbReference>
<keyword evidence="5" id="KW-0347">Helicase</keyword>
<keyword evidence="3" id="KW-0547">Nucleotide-binding</keyword>
<comment type="similarity">
    <text evidence="2">Belongs to the SNF2/RAD54 helicase family. SWR1 subfamily.</text>
</comment>
<feature type="domain" description="Helicase C-terminal" evidence="11">
    <location>
        <begin position="831"/>
        <end position="986"/>
    </location>
</feature>
<dbReference type="Pfam" id="PF00271">
    <property type="entry name" value="Helicase_C"/>
    <property type="match status" value="1"/>
</dbReference>
<evidence type="ECO:0000256" key="8">
    <source>
        <dbReference type="ARBA" id="ARBA00023125"/>
    </source>
</evidence>
<dbReference type="PANTHER" id="PTHR45685:SF1">
    <property type="entry name" value="HELICASE SRCAP"/>
    <property type="match status" value="1"/>
</dbReference>
<dbReference type="GO" id="GO:0003677">
    <property type="term" value="F:DNA binding"/>
    <property type="evidence" value="ECO:0007669"/>
    <property type="project" value="UniProtKB-KW"/>
</dbReference>
<dbReference type="PROSITE" id="PS51204">
    <property type="entry name" value="HSA"/>
    <property type="match status" value="1"/>
</dbReference>
<dbReference type="Pfam" id="PF00176">
    <property type="entry name" value="SNF2-rel_dom"/>
    <property type="match status" value="1"/>
</dbReference>
<dbReference type="EMBL" id="HBFO01006738">
    <property type="protein sequence ID" value="CAD8813594.1"/>
    <property type="molecule type" value="Transcribed_RNA"/>
</dbReference>
<dbReference type="SUPFAM" id="SSF52540">
    <property type="entry name" value="P-loop containing nucleoside triphosphate hydrolases"/>
    <property type="match status" value="2"/>
</dbReference>
<dbReference type="GO" id="GO:0004386">
    <property type="term" value="F:helicase activity"/>
    <property type="evidence" value="ECO:0007669"/>
    <property type="project" value="UniProtKB-KW"/>
</dbReference>
<evidence type="ECO:0000256" key="6">
    <source>
        <dbReference type="ARBA" id="ARBA00022840"/>
    </source>
</evidence>
<dbReference type="CDD" id="cd18003">
    <property type="entry name" value="DEXQc_SRCAP"/>
    <property type="match status" value="1"/>
</dbReference>
<dbReference type="GO" id="GO:0016887">
    <property type="term" value="F:ATP hydrolysis activity"/>
    <property type="evidence" value="ECO:0007669"/>
    <property type="project" value="TreeGrafter"/>
</dbReference>
<evidence type="ECO:0000256" key="9">
    <source>
        <dbReference type="ARBA" id="ARBA00023242"/>
    </source>
</evidence>
<gene>
    <name evidence="13" type="ORF">OMED0930_LOCUS4706</name>
    <name evidence="14" type="ORF">OMED0930_LOCUS4707</name>
</gene>
<dbReference type="InterPro" id="IPR000330">
    <property type="entry name" value="SNF2_N"/>
</dbReference>
<evidence type="ECO:0000256" key="5">
    <source>
        <dbReference type="ARBA" id="ARBA00022806"/>
    </source>
</evidence>
<evidence type="ECO:0000256" key="1">
    <source>
        <dbReference type="ARBA" id="ARBA00004123"/>
    </source>
</evidence>
<name>A0A6T5Z9V5_9CHLO</name>
<evidence type="ECO:0000313" key="14">
    <source>
        <dbReference type="EMBL" id="CAD8813594.1"/>
    </source>
</evidence>
<keyword evidence="9" id="KW-0539">Nucleus</keyword>
<dbReference type="AlphaFoldDB" id="A0A6T5Z9V5"/>
<dbReference type="InterPro" id="IPR014001">
    <property type="entry name" value="Helicase_ATP-bd"/>
</dbReference>
<keyword evidence="8" id="KW-0238">DNA-binding</keyword>
<keyword evidence="4" id="KW-0378">Hydrolase</keyword>
<evidence type="ECO:0000259" key="10">
    <source>
        <dbReference type="PROSITE" id="PS51192"/>
    </source>
</evidence>
<dbReference type="PROSITE" id="PS51194">
    <property type="entry name" value="HELICASE_CTER"/>
    <property type="match status" value="1"/>
</dbReference>
<keyword evidence="6" id="KW-0067">ATP-binding</keyword>
<dbReference type="Gene3D" id="3.40.50.10810">
    <property type="entry name" value="Tandem AAA-ATPase domain"/>
    <property type="match status" value="1"/>
</dbReference>
<evidence type="ECO:0000256" key="4">
    <source>
        <dbReference type="ARBA" id="ARBA00022801"/>
    </source>
</evidence>
<evidence type="ECO:0000259" key="12">
    <source>
        <dbReference type="PROSITE" id="PS51204"/>
    </source>
</evidence>
<dbReference type="GO" id="GO:0006338">
    <property type="term" value="P:chromatin remodeling"/>
    <property type="evidence" value="ECO:0007669"/>
    <property type="project" value="TreeGrafter"/>
</dbReference>
<accession>A0A6T5Z9V5</accession>
<evidence type="ECO:0000256" key="7">
    <source>
        <dbReference type="ARBA" id="ARBA00022853"/>
    </source>
</evidence>
<sequence length="1036" mass="119063">MAGDASKKMESAGYASSDMGSLSLGFLAIQEATREKFLLAAGVRLSEERLTTKPLPRFPEPPTRKAHWDHVLEEMSWLAKDFERERKWRYNAGRRYSTAAARRAICSAQERSEKSERSQQLSRKLAARVAREVVTFWNKINKVIQFKDKSSVEFKQQVELERQLDSLVCKTEHFASALSTMLTDKKNDLNSGGFRNLTDEAREAVGAEEEKKSRAQDLLKNACDSTLSELVESPGAVPSAMNEDAFLDLEVSLHGSINEYKPSGEEDWDDTETFDEQMRLEGSLERVDPSVELQELQDEAMIPIEELLKHYRLRENEGVAVSHGDRLSSDVAKNPPNQVRSNLRFTTPFLLKHELRDYQQVGLEWLASCHTTGVNVMLADEMGLGKTIQTISMLAHLACQHGIWGPHLIVVPTSVMVNWEVEFKKWCPALKILTYFGSQKERKLKRTGWSKPHSFHVCITTYRLAVQDQSIFRRKRWHYLILDEAHMIKNWKSQRWQTLLSFESTHRLLITGTPLQNDIMELWALLHFLMPTLFQSHSEFKSWFSSSLIGMSEGRLAVDKKLTSRLHAILRPFILRRLKQDVERTLPDKVEHIIKCRLSRRQKRLYDEYMSSQDTVKTLASSNAMGVMNCLMQLRKVCNHPDLFAGRSIISAFDMPQSLHFDNPSLIKSGVVSYRNSHLVFHTSTKRLCGKFKSEMPPSLLTQCKGSNIVTHQLELHRIRQDLQTKHIDAHDTNELPVHFPVLSLDLLRNSTRILLLDTQNMHFLVLKFMFRIPKVRARSPSGSCAQALELTESALKLNELLRSIRSLVVRTQLVFPDVRLVQFDCGKLQALAELLRTLRTGGHKVVIFTQMTRVLDVLEKFLNLYSYSYVRLDGTTKPEQRQILMQRFNADSKLFAFILSTRSGGFGINLTGADTVIFYDSDWNPAVDAQAQDRCHRIGQTRQVNIYRLISEDTIEENIFNKALQKRELDELAIQNGNFNLHALTTQEATKIACPVEVEDYKIPDEQADKEFIELCCRLRPVERYALDFTQRKIY</sequence>
<dbReference type="InterPro" id="IPR050520">
    <property type="entry name" value="INO80/SWR1_helicase"/>
</dbReference>
<proteinExistence type="inferred from homology"/>
<evidence type="ECO:0000259" key="11">
    <source>
        <dbReference type="PROSITE" id="PS51194"/>
    </source>
</evidence>
<dbReference type="Gene3D" id="3.40.50.300">
    <property type="entry name" value="P-loop containing nucleotide triphosphate hydrolases"/>
    <property type="match status" value="1"/>
</dbReference>
<reference evidence="13" key="1">
    <citation type="submission" date="2021-01" db="EMBL/GenBank/DDBJ databases">
        <authorList>
            <person name="Corre E."/>
            <person name="Pelletier E."/>
            <person name="Niang G."/>
            <person name="Scheremetjew M."/>
            <person name="Finn R."/>
            <person name="Kale V."/>
            <person name="Holt S."/>
            <person name="Cochrane G."/>
            <person name="Meng A."/>
            <person name="Brown T."/>
            <person name="Cohen L."/>
        </authorList>
    </citation>
    <scope>NUCLEOTIDE SEQUENCE</scope>
    <source>
        <strain evidence="13">Clade-D-RCC1621</strain>
    </source>
</reference>
<dbReference type="EMBL" id="HBFO01006737">
    <property type="protein sequence ID" value="CAD8813593.1"/>
    <property type="molecule type" value="Transcribed_RNA"/>
</dbReference>
<dbReference type="SMART" id="SM00490">
    <property type="entry name" value="HELICc"/>
    <property type="match status" value="1"/>
</dbReference>
<dbReference type="InterPro" id="IPR038718">
    <property type="entry name" value="SNF2-like_sf"/>
</dbReference>
<dbReference type="PANTHER" id="PTHR45685">
    <property type="entry name" value="HELICASE SRCAP-RELATED"/>
    <property type="match status" value="1"/>
</dbReference>
<dbReference type="InterPro" id="IPR001650">
    <property type="entry name" value="Helicase_C-like"/>
</dbReference>
<dbReference type="InterPro" id="IPR014012">
    <property type="entry name" value="HSA_dom"/>
</dbReference>
<dbReference type="SMART" id="SM00487">
    <property type="entry name" value="DEXDc"/>
    <property type="match status" value="1"/>
</dbReference>
<evidence type="ECO:0000256" key="2">
    <source>
        <dbReference type="ARBA" id="ARBA00009220"/>
    </source>
</evidence>
<dbReference type="CDD" id="cd18793">
    <property type="entry name" value="SF2_C_SNF"/>
    <property type="match status" value="1"/>
</dbReference>
<dbReference type="GO" id="GO:0000812">
    <property type="term" value="C:Swr1 complex"/>
    <property type="evidence" value="ECO:0007669"/>
    <property type="project" value="TreeGrafter"/>
</dbReference>
<evidence type="ECO:0000313" key="13">
    <source>
        <dbReference type="EMBL" id="CAD8813593.1"/>
    </source>
</evidence>
<dbReference type="PROSITE" id="PS51192">
    <property type="entry name" value="HELICASE_ATP_BIND_1"/>
    <property type="match status" value="1"/>
</dbReference>
<comment type="subcellular location">
    <subcellularLocation>
        <location evidence="1">Nucleus</location>
    </subcellularLocation>
</comment>
<dbReference type="Pfam" id="PF07529">
    <property type="entry name" value="HSA"/>
    <property type="match status" value="1"/>
</dbReference>
<dbReference type="SMART" id="SM00573">
    <property type="entry name" value="HSA"/>
    <property type="match status" value="1"/>
</dbReference>
<keyword evidence="7" id="KW-0156">Chromatin regulator</keyword>
<dbReference type="Gene3D" id="1.20.120.850">
    <property type="entry name" value="SWI2/SNF2 ATPases, N-terminal domain"/>
    <property type="match status" value="1"/>
</dbReference>
<dbReference type="FunFam" id="3.40.50.10810:FF:000005">
    <property type="entry name" value="Photoperiod-independent early flowering 1"/>
    <property type="match status" value="1"/>
</dbReference>
<feature type="domain" description="HSA" evidence="12">
    <location>
        <begin position="55"/>
        <end position="127"/>
    </location>
</feature>
<dbReference type="GO" id="GO:0005524">
    <property type="term" value="F:ATP binding"/>
    <property type="evidence" value="ECO:0007669"/>
    <property type="project" value="UniProtKB-KW"/>
</dbReference>
<feature type="domain" description="Helicase ATP-binding" evidence="10">
    <location>
        <begin position="367"/>
        <end position="532"/>
    </location>
</feature>
<organism evidence="13">
    <name type="scientific">Ostreococcus mediterraneus</name>
    <dbReference type="NCBI Taxonomy" id="1486918"/>
    <lineage>
        <taxon>Eukaryota</taxon>
        <taxon>Viridiplantae</taxon>
        <taxon>Chlorophyta</taxon>
        <taxon>Mamiellophyceae</taxon>
        <taxon>Mamiellales</taxon>
        <taxon>Bathycoccaceae</taxon>
        <taxon>Ostreococcus</taxon>
    </lineage>
</organism>
<evidence type="ECO:0000256" key="3">
    <source>
        <dbReference type="ARBA" id="ARBA00022741"/>
    </source>
</evidence>
<dbReference type="InterPro" id="IPR027417">
    <property type="entry name" value="P-loop_NTPase"/>
</dbReference>
<protein>
    <submittedName>
        <fullName evidence="13">Uncharacterized protein</fullName>
    </submittedName>
</protein>
<dbReference type="GO" id="GO:0042393">
    <property type="term" value="F:histone binding"/>
    <property type="evidence" value="ECO:0007669"/>
    <property type="project" value="TreeGrafter"/>
</dbReference>